<comment type="similarity">
    <text evidence="2">Belongs to the ABC-4 integral membrane protein family. LolC/E subfamily.</text>
</comment>
<keyword evidence="11" id="KW-1185">Reference proteome</keyword>
<keyword evidence="6 7" id="KW-0472">Membrane</keyword>
<dbReference type="RefSeq" id="WP_243550618.1">
    <property type="nucleotide sequence ID" value="NZ_CP094532.1"/>
</dbReference>
<organism evidence="10 11">
    <name type="scientific">Chryseobacterium suipulveris</name>
    <dbReference type="NCBI Taxonomy" id="2929800"/>
    <lineage>
        <taxon>Bacteria</taxon>
        <taxon>Pseudomonadati</taxon>
        <taxon>Bacteroidota</taxon>
        <taxon>Flavobacteriia</taxon>
        <taxon>Flavobacteriales</taxon>
        <taxon>Weeksellaceae</taxon>
        <taxon>Chryseobacterium group</taxon>
        <taxon>Chryseobacterium</taxon>
    </lineage>
</organism>
<keyword evidence="5 7" id="KW-1133">Transmembrane helix</keyword>
<evidence type="ECO:0000313" key="10">
    <source>
        <dbReference type="EMBL" id="UOE41721.1"/>
    </source>
</evidence>
<dbReference type="InterPro" id="IPR003838">
    <property type="entry name" value="ABC3_permease_C"/>
</dbReference>
<evidence type="ECO:0000256" key="2">
    <source>
        <dbReference type="ARBA" id="ARBA00005236"/>
    </source>
</evidence>
<evidence type="ECO:0000259" key="8">
    <source>
        <dbReference type="Pfam" id="PF02687"/>
    </source>
</evidence>
<dbReference type="EMBL" id="CP094532">
    <property type="protein sequence ID" value="UOE41721.1"/>
    <property type="molecule type" value="Genomic_DNA"/>
</dbReference>
<evidence type="ECO:0000256" key="3">
    <source>
        <dbReference type="ARBA" id="ARBA00022475"/>
    </source>
</evidence>
<evidence type="ECO:0000256" key="6">
    <source>
        <dbReference type="ARBA" id="ARBA00023136"/>
    </source>
</evidence>
<feature type="transmembrane region" description="Helical" evidence="7">
    <location>
        <begin position="372"/>
        <end position="397"/>
    </location>
</feature>
<evidence type="ECO:0000256" key="5">
    <source>
        <dbReference type="ARBA" id="ARBA00022989"/>
    </source>
</evidence>
<reference evidence="10 11" key="1">
    <citation type="submission" date="2022-03" db="EMBL/GenBank/DDBJ databases">
        <title>Chryseobacterium sp. isolated from particulate matters in swine house.</title>
        <authorList>
            <person name="Won M."/>
            <person name="Kim S.-J."/>
            <person name="Kwon S.-W."/>
        </authorList>
    </citation>
    <scope>NUCLEOTIDE SEQUENCE [LARGE SCALE GENOMIC DNA]</scope>
    <source>
        <strain evidence="10 11">SC2-2</strain>
    </source>
</reference>
<feature type="domain" description="ABC3 transporter permease C-terminal" evidence="8">
    <location>
        <begin position="277"/>
        <end position="402"/>
    </location>
</feature>
<dbReference type="Pfam" id="PF02687">
    <property type="entry name" value="FtsX"/>
    <property type="match status" value="1"/>
</dbReference>
<dbReference type="InterPro" id="IPR025857">
    <property type="entry name" value="MacB_PCD"/>
</dbReference>
<keyword evidence="4 7" id="KW-0812">Transmembrane</keyword>
<evidence type="ECO:0000256" key="4">
    <source>
        <dbReference type="ARBA" id="ARBA00022692"/>
    </source>
</evidence>
<feature type="transmembrane region" description="Helical" evidence="7">
    <location>
        <begin position="275"/>
        <end position="299"/>
    </location>
</feature>
<feature type="transmembrane region" description="Helical" evidence="7">
    <location>
        <begin position="21"/>
        <end position="42"/>
    </location>
</feature>
<feature type="transmembrane region" description="Helical" evidence="7">
    <location>
        <begin position="320"/>
        <end position="347"/>
    </location>
</feature>
<keyword evidence="3" id="KW-1003">Cell membrane</keyword>
<accession>A0ABY4BR94</accession>
<evidence type="ECO:0000313" key="11">
    <source>
        <dbReference type="Proteomes" id="UP000831460"/>
    </source>
</evidence>
<protein>
    <submittedName>
        <fullName evidence="10">FtsX-like permease family protein</fullName>
    </submittedName>
</protein>
<dbReference type="PANTHER" id="PTHR30489">
    <property type="entry name" value="LIPOPROTEIN-RELEASING SYSTEM TRANSMEMBRANE PROTEIN LOLE"/>
    <property type="match status" value="1"/>
</dbReference>
<name>A0ABY4BR94_9FLAO</name>
<dbReference type="Proteomes" id="UP000831460">
    <property type="component" value="Chromosome"/>
</dbReference>
<sequence>MKFPLYFSKKIAFSKDNKNNLSRIIVFIGRLSVALGVIVSLITVSTGIGSKTAIKERMADFSGHISIKSEKSNNSYNSSPLSTEGLQIQKIKELPDVASLQEYVTSSGILRKEHNFAGIIFKGIGPDFDHERFKKFLIEGKTPRVKEGVYNGGVCISSKLASDLHLKVKDSIVAIFSKEDQKPLYRKFEVVGIYKTDIKMIDDLFVIGGINHARKIQGMNDSEIGGIDVFLKNINDIDKDAPAVDKLSGYKNYTVKATEEYPQIMDFISIFDTNIALIIAIMLFVVIINIVMVLLILIIERTNSIGMLKTLGASNGQIRTIFINYTLLIMIPGLVLGNLIGLGFLLLQKYFSIIKLNPENYYISTVPVDLNIFYILAISLGILVVSAISLILPSYLISKISPVKAIKYN</sequence>
<dbReference type="Pfam" id="PF12704">
    <property type="entry name" value="MacB_PCD"/>
    <property type="match status" value="1"/>
</dbReference>
<evidence type="ECO:0000256" key="1">
    <source>
        <dbReference type="ARBA" id="ARBA00004651"/>
    </source>
</evidence>
<evidence type="ECO:0000256" key="7">
    <source>
        <dbReference type="SAM" id="Phobius"/>
    </source>
</evidence>
<feature type="domain" description="MacB-like periplasmic core" evidence="9">
    <location>
        <begin position="31"/>
        <end position="236"/>
    </location>
</feature>
<comment type="subcellular location">
    <subcellularLocation>
        <location evidence="1">Cell membrane</location>
        <topology evidence="1">Multi-pass membrane protein</topology>
    </subcellularLocation>
</comment>
<dbReference type="InterPro" id="IPR051447">
    <property type="entry name" value="Lipoprotein-release_system"/>
</dbReference>
<dbReference type="PANTHER" id="PTHR30489:SF0">
    <property type="entry name" value="LIPOPROTEIN-RELEASING SYSTEM TRANSMEMBRANE PROTEIN LOLE"/>
    <property type="match status" value="1"/>
</dbReference>
<proteinExistence type="inferred from homology"/>
<gene>
    <name evidence="10" type="ORF">MTP09_03535</name>
</gene>
<evidence type="ECO:0000259" key="9">
    <source>
        <dbReference type="Pfam" id="PF12704"/>
    </source>
</evidence>